<dbReference type="AlphaFoldDB" id="D7KFU1"/>
<keyword evidence="3" id="KW-1185">Reference proteome</keyword>
<dbReference type="GO" id="GO:1990604">
    <property type="term" value="C:IRE1-TRAF2-ASK1 complex"/>
    <property type="evidence" value="ECO:0007669"/>
    <property type="project" value="TreeGrafter"/>
</dbReference>
<dbReference type="InterPro" id="IPR045133">
    <property type="entry name" value="IRE1/2-like"/>
</dbReference>
<dbReference type="PANTHER" id="PTHR13954">
    <property type="entry name" value="IRE1-RELATED"/>
    <property type="match status" value="1"/>
</dbReference>
<evidence type="ECO:0000313" key="3">
    <source>
        <dbReference type="Proteomes" id="UP000008694"/>
    </source>
</evidence>
<dbReference type="PANTHER" id="PTHR13954:SF6">
    <property type="entry name" value="NON-SPECIFIC SERINE_THREONINE PROTEIN KINASE"/>
    <property type="match status" value="1"/>
</dbReference>
<name>D7KFU1_ARALL</name>
<reference evidence="3" key="1">
    <citation type="journal article" date="2011" name="Nat. Genet.">
        <title>The Arabidopsis lyrata genome sequence and the basis of rapid genome size change.</title>
        <authorList>
            <person name="Hu T.T."/>
            <person name="Pattyn P."/>
            <person name="Bakker E.G."/>
            <person name="Cao J."/>
            <person name="Cheng J.-F."/>
            <person name="Clark R.M."/>
            <person name="Fahlgren N."/>
            <person name="Fawcett J.A."/>
            <person name="Grimwood J."/>
            <person name="Gundlach H."/>
            <person name="Haberer G."/>
            <person name="Hollister J.D."/>
            <person name="Ossowski S."/>
            <person name="Ottilar R.P."/>
            <person name="Salamov A.A."/>
            <person name="Schneeberger K."/>
            <person name="Spannagl M."/>
            <person name="Wang X."/>
            <person name="Yang L."/>
            <person name="Nasrallah M.E."/>
            <person name="Bergelson J."/>
            <person name="Carrington J.C."/>
            <person name="Gaut B.S."/>
            <person name="Schmutz J."/>
            <person name="Mayer K.F.X."/>
            <person name="Van de Peer Y."/>
            <person name="Grigoriev I.V."/>
            <person name="Nordborg M."/>
            <person name="Weigel D."/>
            <person name="Guo Y.-L."/>
        </authorList>
    </citation>
    <scope>NUCLEOTIDE SEQUENCE [LARGE SCALE GENOMIC DNA]</scope>
    <source>
        <strain evidence="3">cv. MN47</strain>
    </source>
</reference>
<dbReference type="InterPro" id="IPR011009">
    <property type="entry name" value="Kinase-like_dom_sf"/>
</dbReference>
<dbReference type="GO" id="GO:0004674">
    <property type="term" value="F:protein serine/threonine kinase activity"/>
    <property type="evidence" value="ECO:0007669"/>
    <property type="project" value="InterPro"/>
</dbReference>
<dbReference type="InterPro" id="IPR000719">
    <property type="entry name" value="Prot_kinase_dom"/>
</dbReference>
<dbReference type="Gene3D" id="1.10.510.10">
    <property type="entry name" value="Transferase(Phosphotransferase) domain 1"/>
    <property type="match status" value="1"/>
</dbReference>
<gene>
    <name evidence="2" type="ORF">ARALYDRAFT_891920</name>
</gene>
<dbReference type="GO" id="GO:0004521">
    <property type="term" value="F:RNA endonuclease activity"/>
    <property type="evidence" value="ECO:0007669"/>
    <property type="project" value="InterPro"/>
</dbReference>
<dbReference type="STRING" id="81972.D7KFU1"/>
<feature type="domain" description="Protein kinase" evidence="1">
    <location>
        <begin position="1"/>
        <end position="210"/>
    </location>
</feature>
<dbReference type="Proteomes" id="UP000008694">
    <property type="component" value="Unassembled WGS sequence"/>
</dbReference>
<evidence type="ECO:0000313" key="2">
    <source>
        <dbReference type="EMBL" id="EFH67805.1"/>
    </source>
</evidence>
<sequence length="210" mass="23870">MRLNDFGYSCYICDVIKARDQCKHFSFFSYFLNLYFSDTNIVSGLLYLHGCKSIHEDIKPENVLISVHSDNLTAKISAMANINKFSNNYNLVSTFYSSVSCIDESDFRARPDRDLHIVQPSRGFDIVEARVRSTVPRNFSMTSSLLQFLKNSHVLIACSSNLSWQANGLIIKCDNPTFAMDMFSFGCVLFHSLTSGHHLFGLVTNIKKYN</sequence>
<dbReference type="EMBL" id="GL348713">
    <property type="protein sequence ID" value="EFH67805.1"/>
    <property type="molecule type" value="Genomic_DNA"/>
</dbReference>
<dbReference type="Gramene" id="scaffold_104714.1">
    <property type="protein sequence ID" value="scaffold_104714.1"/>
    <property type="gene ID" value="scaffold_104714.1"/>
</dbReference>
<protein>
    <recommendedName>
        <fullName evidence="1">Protein kinase domain-containing protein</fullName>
    </recommendedName>
</protein>
<accession>D7KFU1</accession>
<organism evidence="3">
    <name type="scientific">Arabidopsis lyrata subsp. lyrata</name>
    <name type="common">Lyre-leaved rock-cress</name>
    <dbReference type="NCBI Taxonomy" id="81972"/>
    <lineage>
        <taxon>Eukaryota</taxon>
        <taxon>Viridiplantae</taxon>
        <taxon>Streptophyta</taxon>
        <taxon>Embryophyta</taxon>
        <taxon>Tracheophyta</taxon>
        <taxon>Spermatophyta</taxon>
        <taxon>Magnoliopsida</taxon>
        <taxon>eudicotyledons</taxon>
        <taxon>Gunneridae</taxon>
        <taxon>Pentapetalae</taxon>
        <taxon>rosids</taxon>
        <taxon>malvids</taxon>
        <taxon>Brassicales</taxon>
        <taxon>Brassicaceae</taxon>
        <taxon>Camelineae</taxon>
        <taxon>Arabidopsis</taxon>
    </lineage>
</organism>
<evidence type="ECO:0000259" key="1">
    <source>
        <dbReference type="PROSITE" id="PS50011"/>
    </source>
</evidence>
<dbReference type="HOGENOM" id="CLU_1311649_0_0_1"/>
<dbReference type="PROSITE" id="PS50011">
    <property type="entry name" value="PROTEIN_KINASE_DOM"/>
    <property type="match status" value="1"/>
</dbReference>
<dbReference type="GO" id="GO:0005524">
    <property type="term" value="F:ATP binding"/>
    <property type="evidence" value="ECO:0007669"/>
    <property type="project" value="InterPro"/>
</dbReference>
<dbReference type="GO" id="GO:0051082">
    <property type="term" value="F:unfolded protein binding"/>
    <property type="evidence" value="ECO:0007669"/>
    <property type="project" value="TreeGrafter"/>
</dbReference>
<dbReference type="SUPFAM" id="SSF56112">
    <property type="entry name" value="Protein kinase-like (PK-like)"/>
    <property type="match status" value="1"/>
</dbReference>
<dbReference type="GO" id="GO:0036498">
    <property type="term" value="P:IRE1-mediated unfolded protein response"/>
    <property type="evidence" value="ECO:0007669"/>
    <property type="project" value="TreeGrafter"/>
</dbReference>
<proteinExistence type="predicted"/>